<proteinExistence type="predicted"/>
<dbReference type="AlphaFoldDB" id="A0A9P9YJ54"/>
<comment type="caution">
    <text evidence="1">The sequence shown here is derived from an EMBL/GenBank/DDBJ whole genome shotgun (WGS) entry which is preliminary data.</text>
</comment>
<organism evidence="1 2">
    <name type="scientific">Drosophila gunungcola</name>
    <name type="common">fruit fly</name>
    <dbReference type="NCBI Taxonomy" id="103775"/>
    <lineage>
        <taxon>Eukaryota</taxon>
        <taxon>Metazoa</taxon>
        <taxon>Ecdysozoa</taxon>
        <taxon>Arthropoda</taxon>
        <taxon>Hexapoda</taxon>
        <taxon>Insecta</taxon>
        <taxon>Pterygota</taxon>
        <taxon>Neoptera</taxon>
        <taxon>Endopterygota</taxon>
        <taxon>Diptera</taxon>
        <taxon>Brachycera</taxon>
        <taxon>Muscomorpha</taxon>
        <taxon>Ephydroidea</taxon>
        <taxon>Drosophilidae</taxon>
        <taxon>Drosophila</taxon>
        <taxon>Sophophora</taxon>
    </lineage>
</organism>
<sequence>MEMEIELCLAQTASDVKTPQKVKPTETTRSETKLALKKISMLMNDVLLHLRTKAPLLKGNRDSLTDNKLLCSCECVSV</sequence>
<protein>
    <submittedName>
        <fullName evidence="1">Uncharacterized protein</fullName>
    </submittedName>
</protein>
<name>A0A9P9YJ54_9MUSC</name>
<dbReference type="Proteomes" id="UP001059596">
    <property type="component" value="Unassembled WGS sequence"/>
</dbReference>
<dbReference type="EMBL" id="JAMKOV010000010">
    <property type="protein sequence ID" value="KAI8037944.1"/>
    <property type="molecule type" value="Genomic_DNA"/>
</dbReference>
<keyword evidence="2" id="KW-1185">Reference proteome</keyword>
<accession>A0A9P9YJ54</accession>
<reference evidence="1" key="1">
    <citation type="journal article" date="2023" name="Genome Biol. Evol.">
        <title>Long-read-based Genome Assembly of Drosophila gunungcola Reveals Fewer Chemosensory Genes in Flower-breeding Species.</title>
        <authorList>
            <person name="Negi A."/>
            <person name="Liao B.Y."/>
            <person name="Yeh S.D."/>
        </authorList>
    </citation>
    <scope>NUCLEOTIDE SEQUENCE</scope>
    <source>
        <strain evidence="1">Sukarami</strain>
    </source>
</reference>
<evidence type="ECO:0000313" key="1">
    <source>
        <dbReference type="EMBL" id="KAI8037944.1"/>
    </source>
</evidence>
<gene>
    <name evidence="1" type="ORF">M5D96_009445</name>
</gene>
<evidence type="ECO:0000313" key="2">
    <source>
        <dbReference type="Proteomes" id="UP001059596"/>
    </source>
</evidence>